<proteinExistence type="predicted"/>
<protein>
    <submittedName>
        <fullName evidence="1">Uncharacterized protein</fullName>
    </submittedName>
</protein>
<sequence>MWLVVGDYRNSVSAENLARRIRTGYPIGNRTDGTPYQPTGSYEVRTEAVEGGTRVHARYNPRKDNAR</sequence>
<dbReference type="STRING" id="67386.AQI95_24880"/>
<evidence type="ECO:0000313" key="1">
    <source>
        <dbReference type="EMBL" id="KUN02778.1"/>
    </source>
</evidence>
<evidence type="ECO:0000313" key="2">
    <source>
        <dbReference type="Proteomes" id="UP000053127"/>
    </source>
</evidence>
<dbReference type="EMBL" id="LMWN01000036">
    <property type="protein sequence ID" value="KUN02778.1"/>
    <property type="molecule type" value="Genomic_DNA"/>
</dbReference>
<accession>A0A101P0P8</accession>
<keyword evidence="2" id="KW-1185">Reference proteome</keyword>
<comment type="caution">
    <text evidence="1">The sequence shown here is derived from an EMBL/GenBank/DDBJ whole genome shotgun (WGS) entry which is preliminary data.</text>
</comment>
<reference evidence="1 2" key="1">
    <citation type="submission" date="2015-10" db="EMBL/GenBank/DDBJ databases">
        <title>Draft genome sequence of Streptomyces yokosukanensis DSM 40224, type strain for the species Streptomyces yokosukanensis.</title>
        <authorList>
            <person name="Ruckert C."/>
            <person name="Winkler A."/>
            <person name="Kalinowski J."/>
            <person name="Kampfer P."/>
            <person name="Glaeser S."/>
        </authorList>
    </citation>
    <scope>NUCLEOTIDE SEQUENCE [LARGE SCALE GENOMIC DNA]</scope>
    <source>
        <strain evidence="1 2">DSM 40224</strain>
    </source>
</reference>
<organism evidence="1 2">
    <name type="scientific">Streptomyces yokosukanensis</name>
    <dbReference type="NCBI Taxonomy" id="67386"/>
    <lineage>
        <taxon>Bacteria</taxon>
        <taxon>Bacillati</taxon>
        <taxon>Actinomycetota</taxon>
        <taxon>Actinomycetes</taxon>
        <taxon>Kitasatosporales</taxon>
        <taxon>Streptomycetaceae</taxon>
        <taxon>Streptomyces</taxon>
    </lineage>
</organism>
<gene>
    <name evidence="1" type="ORF">AQI95_24880</name>
</gene>
<dbReference type="Proteomes" id="UP000053127">
    <property type="component" value="Unassembled WGS sequence"/>
</dbReference>
<dbReference type="AlphaFoldDB" id="A0A101P0P8"/>
<name>A0A101P0P8_9ACTN</name>